<dbReference type="Proteomes" id="UP000263273">
    <property type="component" value="Unassembled WGS sequence"/>
</dbReference>
<keyword evidence="2 5" id="KW-0436">Ligase</keyword>
<dbReference type="PANTHER" id="PTHR24096:SF149">
    <property type="entry name" value="AMP-BINDING DOMAIN-CONTAINING PROTEIN-RELATED"/>
    <property type="match status" value="1"/>
</dbReference>
<proteinExistence type="inferred from homology"/>
<evidence type="ECO:0000313" key="6">
    <source>
        <dbReference type="Proteomes" id="UP000263273"/>
    </source>
</evidence>
<keyword evidence="3" id="KW-1133">Transmembrane helix</keyword>
<evidence type="ECO:0000313" key="5">
    <source>
        <dbReference type="EMBL" id="HBK54350.1"/>
    </source>
</evidence>
<dbReference type="SUPFAM" id="SSF56801">
    <property type="entry name" value="Acetyl-CoA synthetase-like"/>
    <property type="match status" value="1"/>
</dbReference>
<feature type="transmembrane region" description="Helical" evidence="3">
    <location>
        <begin position="62"/>
        <end position="82"/>
    </location>
</feature>
<gene>
    <name evidence="5" type="ORF">DDZ44_10475</name>
</gene>
<evidence type="ECO:0000256" key="2">
    <source>
        <dbReference type="ARBA" id="ARBA00022598"/>
    </source>
</evidence>
<dbReference type="AlphaFoldDB" id="A0A354YYD0"/>
<sequence length="120" mass="13677">MLVNQLIFRGKGDKIALREKGATYSYSQLQARTDHFRNYLYARGVREKDHIALFAKNSADFIFSYMAVVSLGGVVVPLNTMLTSREIFFILKDSRVKHMITDKTLDLSGQYQDSQIPPAQ</sequence>
<comment type="caution">
    <text evidence="5">The sequence shown here is derived from an EMBL/GenBank/DDBJ whole genome shotgun (WGS) entry which is preliminary data.</text>
</comment>
<protein>
    <submittedName>
        <fullName evidence="5">Long-chain fatty acid--CoA ligase</fullName>
    </submittedName>
</protein>
<feature type="domain" description="AMP-dependent synthetase/ligase" evidence="4">
    <location>
        <begin position="10"/>
        <end position="104"/>
    </location>
</feature>
<dbReference type="GO" id="GO:0016405">
    <property type="term" value="F:CoA-ligase activity"/>
    <property type="evidence" value="ECO:0007669"/>
    <property type="project" value="TreeGrafter"/>
</dbReference>
<keyword evidence="3" id="KW-0472">Membrane</keyword>
<dbReference type="Pfam" id="PF00501">
    <property type="entry name" value="AMP-binding"/>
    <property type="match status" value="1"/>
</dbReference>
<accession>A0A354YYD0</accession>
<organism evidence="5 6">
    <name type="scientific">Syntrophomonas wolfei</name>
    <dbReference type="NCBI Taxonomy" id="863"/>
    <lineage>
        <taxon>Bacteria</taxon>
        <taxon>Bacillati</taxon>
        <taxon>Bacillota</taxon>
        <taxon>Clostridia</taxon>
        <taxon>Eubacteriales</taxon>
        <taxon>Syntrophomonadaceae</taxon>
        <taxon>Syntrophomonas</taxon>
    </lineage>
</organism>
<evidence type="ECO:0000256" key="3">
    <source>
        <dbReference type="SAM" id="Phobius"/>
    </source>
</evidence>
<keyword evidence="3" id="KW-0812">Transmembrane</keyword>
<reference evidence="5 6" key="1">
    <citation type="journal article" date="2018" name="Nat. Biotechnol.">
        <title>A standardized bacterial taxonomy based on genome phylogeny substantially revises the tree of life.</title>
        <authorList>
            <person name="Parks D.H."/>
            <person name="Chuvochina M."/>
            <person name="Waite D.W."/>
            <person name="Rinke C."/>
            <person name="Skarshewski A."/>
            <person name="Chaumeil P.A."/>
            <person name="Hugenholtz P."/>
        </authorList>
    </citation>
    <scope>NUCLEOTIDE SEQUENCE [LARGE SCALE GENOMIC DNA]</scope>
    <source>
        <strain evidence="5">UBA10948</strain>
    </source>
</reference>
<evidence type="ECO:0000256" key="1">
    <source>
        <dbReference type="ARBA" id="ARBA00006432"/>
    </source>
</evidence>
<dbReference type="InterPro" id="IPR000873">
    <property type="entry name" value="AMP-dep_synth/lig_dom"/>
</dbReference>
<feature type="non-terminal residue" evidence="5">
    <location>
        <position position="120"/>
    </location>
</feature>
<dbReference type="Gene3D" id="3.40.50.980">
    <property type="match status" value="1"/>
</dbReference>
<dbReference type="PANTHER" id="PTHR24096">
    <property type="entry name" value="LONG-CHAIN-FATTY-ACID--COA LIGASE"/>
    <property type="match status" value="1"/>
</dbReference>
<evidence type="ECO:0000259" key="4">
    <source>
        <dbReference type="Pfam" id="PF00501"/>
    </source>
</evidence>
<comment type="similarity">
    <text evidence="1">Belongs to the ATP-dependent AMP-binding enzyme family.</text>
</comment>
<name>A0A354YYD0_9FIRM</name>
<dbReference type="EMBL" id="DNZF01000225">
    <property type="protein sequence ID" value="HBK54350.1"/>
    <property type="molecule type" value="Genomic_DNA"/>
</dbReference>